<dbReference type="PANTHER" id="PTHR12210">
    <property type="entry name" value="DULLARD PROTEIN PHOSPHATASE"/>
    <property type="match status" value="1"/>
</dbReference>
<organism evidence="3 4">
    <name type="scientific">Trapa incisa</name>
    <dbReference type="NCBI Taxonomy" id="236973"/>
    <lineage>
        <taxon>Eukaryota</taxon>
        <taxon>Viridiplantae</taxon>
        <taxon>Streptophyta</taxon>
        <taxon>Embryophyta</taxon>
        <taxon>Tracheophyta</taxon>
        <taxon>Spermatophyta</taxon>
        <taxon>Magnoliopsida</taxon>
        <taxon>eudicotyledons</taxon>
        <taxon>Gunneridae</taxon>
        <taxon>Pentapetalae</taxon>
        <taxon>rosids</taxon>
        <taxon>malvids</taxon>
        <taxon>Myrtales</taxon>
        <taxon>Lythraceae</taxon>
        <taxon>Trapa</taxon>
    </lineage>
</organism>
<name>A0AAN7JYF0_9MYRT</name>
<comment type="similarity">
    <text evidence="1">Belongs to the TIM50 family.</text>
</comment>
<keyword evidence="1" id="KW-0813">Transport</keyword>
<keyword evidence="1" id="KW-0496">Mitochondrion</keyword>
<sequence>MDDPGMEGNLGLVRLLLLQILRGLNHHPVLSCSRLSFNALPVVELQDLDAPVSASVNISTDAISVDCVDRLTVVLDLDKTLVSAYETSILPAALCDQAIEAGSQWFEIECISSDKESKGEFKVSHVTVFKRPGLREFLKLLSKFADLVLFTAGLEGLYLATSALHNSLVPIFHLRYLTLASILRP</sequence>
<proteinExistence type="inferred from homology"/>
<dbReference type="GO" id="GO:0015031">
    <property type="term" value="P:protein transport"/>
    <property type="evidence" value="ECO:0007669"/>
    <property type="project" value="UniProtKB-KW"/>
</dbReference>
<keyword evidence="1" id="KW-0809">Transit peptide</keyword>
<accession>A0AAN7JYF0</accession>
<evidence type="ECO:0000256" key="1">
    <source>
        <dbReference type="RuleBase" id="RU365079"/>
    </source>
</evidence>
<keyword evidence="1" id="KW-0653">Protein transport</keyword>
<dbReference type="EMBL" id="JAXIOK010000012">
    <property type="protein sequence ID" value="KAK4757633.1"/>
    <property type="molecule type" value="Genomic_DNA"/>
</dbReference>
<dbReference type="InterPro" id="IPR050365">
    <property type="entry name" value="TIM50"/>
</dbReference>
<reference evidence="3 4" key="1">
    <citation type="journal article" date="2023" name="Hortic Res">
        <title>Pangenome of water caltrop reveals structural variations and asymmetric subgenome divergence after allopolyploidization.</title>
        <authorList>
            <person name="Zhang X."/>
            <person name="Chen Y."/>
            <person name="Wang L."/>
            <person name="Yuan Y."/>
            <person name="Fang M."/>
            <person name="Shi L."/>
            <person name="Lu R."/>
            <person name="Comes H.P."/>
            <person name="Ma Y."/>
            <person name="Chen Y."/>
            <person name="Huang G."/>
            <person name="Zhou Y."/>
            <person name="Zheng Z."/>
            <person name="Qiu Y."/>
        </authorList>
    </citation>
    <scope>NUCLEOTIDE SEQUENCE [LARGE SCALE GENOMIC DNA]</scope>
    <source>
        <tissue evidence="3">Roots</tissue>
    </source>
</reference>
<dbReference type="SUPFAM" id="SSF56784">
    <property type="entry name" value="HAD-like"/>
    <property type="match status" value="1"/>
</dbReference>
<comment type="subcellular location">
    <subcellularLocation>
        <location evidence="1">Mitochondrion inner membrane</location>
        <topology evidence="1">Single-pass membrane protein</topology>
    </subcellularLocation>
</comment>
<comment type="caution">
    <text evidence="3">The sequence shown here is derived from an EMBL/GenBank/DDBJ whole genome shotgun (WGS) entry which is preliminary data.</text>
</comment>
<keyword evidence="4" id="KW-1185">Reference proteome</keyword>
<dbReference type="InterPro" id="IPR004274">
    <property type="entry name" value="FCP1_dom"/>
</dbReference>
<evidence type="ECO:0000313" key="4">
    <source>
        <dbReference type="Proteomes" id="UP001345219"/>
    </source>
</evidence>
<keyword evidence="1" id="KW-0811">Translocation</keyword>
<gene>
    <name evidence="3" type="ORF">SAY87_018934</name>
</gene>
<feature type="domain" description="FCP1 homology" evidence="2">
    <location>
        <begin position="66"/>
        <end position="185"/>
    </location>
</feature>
<dbReference type="InterPro" id="IPR036412">
    <property type="entry name" value="HAD-like_sf"/>
</dbReference>
<dbReference type="InterPro" id="IPR023214">
    <property type="entry name" value="HAD_sf"/>
</dbReference>
<dbReference type="GO" id="GO:0005744">
    <property type="term" value="C:TIM23 mitochondrial import inner membrane translocase complex"/>
    <property type="evidence" value="ECO:0007669"/>
    <property type="project" value="UniProtKB-UniRule"/>
</dbReference>
<dbReference type="Gene3D" id="3.40.50.1000">
    <property type="entry name" value="HAD superfamily/HAD-like"/>
    <property type="match status" value="1"/>
</dbReference>
<comment type="function">
    <text evidence="1">Essential component of the TIM23 complex, a complex that mediates the translocation of transit peptide-containing proteins across the mitochondrial inner membrane.</text>
</comment>
<dbReference type="Pfam" id="PF03031">
    <property type="entry name" value="NIF"/>
    <property type="match status" value="1"/>
</dbReference>
<comment type="subunit">
    <text evidence="1">Component of the TIM23 complex.</text>
</comment>
<dbReference type="Proteomes" id="UP001345219">
    <property type="component" value="Chromosome 15"/>
</dbReference>
<evidence type="ECO:0000313" key="3">
    <source>
        <dbReference type="EMBL" id="KAK4757633.1"/>
    </source>
</evidence>
<dbReference type="PROSITE" id="PS50969">
    <property type="entry name" value="FCP1"/>
    <property type="match status" value="1"/>
</dbReference>
<protein>
    <recommendedName>
        <fullName evidence="1">Mitochondrial import inner membrane translocase subunit TIM50</fullName>
    </recommendedName>
</protein>
<evidence type="ECO:0000259" key="2">
    <source>
        <dbReference type="PROSITE" id="PS50969"/>
    </source>
</evidence>
<dbReference type="AlphaFoldDB" id="A0AAN7JYF0"/>